<gene>
    <name evidence="15" type="ORF">O181_082070</name>
</gene>
<accession>A0A9Q3FKA5</accession>
<keyword evidence="10" id="KW-0539">Nucleus</keyword>
<keyword evidence="9" id="KW-0804">Transcription</keyword>
<dbReference type="Gene3D" id="6.10.140.100">
    <property type="match status" value="1"/>
</dbReference>
<feature type="compositionally biased region" description="Polar residues" evidence="13">
    <location>
        <begin position="330"/>
        <end position="349"/>
    </location>
</feature>
<dbReference type="Gene3D" id="1.10.287.10">
    <property type="entry name" value="S15/NS1, RNA-binding"/>
    <property type="match status" value="1"/>
</dbReference>
<feature type="region of interest" description="Disordered" evidence="13">
    <location>
        <begin position="283"/>
        <end position="309"/>
    </location>
</feature>
<reference evidence="15" key="1">
    <citation type="submission" date="2021-03" db="EMBL/GenBank/DDBJ databases">
        <title>Draft genome sequence of rust myrtle Austropuccinia psidii MF-1, a brazilian biotype.</title>
        <authorList>
            <person name="Quecine M.C."/>
            <person name="Pachon D.M.R."/>
            <person name="Bonatelli M.L."/>
            <person name="Correr F.H."/>
            <person name="Franceschini L.M."/>
            <person name="Leite T.F."/>
            <person name="Margarido G.R.A."/>
            <person name="Almeida C.A."/>
            <person name="Ferrarezi J.A."/>
            <person name="Labate C.A."/>
        </authorList>
    </citation>
    <scope>NUCLEOTIDE SEQUENCE</scope>
    <source>
        <strain evidence="15">MF-1</strain>
    </source>
</reference>
<dbReference type="Proteomes" id="UP000765509">
    <property type="component" value="Unassembled WGS sequence"/>
</dbReference>
<dbReference type="Pfam" id="PF02099">
    <property type="entry name" value="Josephin"/>
    <property type="match status" value="1"/>
</dbReference>
<evidence type="ECO:0000256" key="3">
    <source>
        <dbReference type="ARBA" id="ARBA00012759"/>
    </source>
</evidence>
<evidence type="ECO:0000259" key="14">
    <source>
        <dbReference type="PROSITE" id="PS50957"/>
    </source>
</evidence>
<dbReference type="PANTHER" id="PTHR14159">
    <property type="entry name" value="ATAXIN-3-RELATED"/>
    <property type="match status" value="1"/>
</dbReference>
<protein>
    <recommendedName>
        <fullName evidence="3">ubiquitinyl hydrolase 1</fullName>
        <ecNumber evidence="3">3.4.19.12</ecNumber>
    </recommendedName>
</protein>
<evidence type="ECO:0000256" key="13">
    <source>
        <dbReference type="SAM" id="MobiDB-lite"/>
    </source>
</evidence>
<dbReference type="InterPro" id="IPR006155">
    <property type="entry name" value="Josephin"/>
</dbReference>
<feature type="active site" evidence="12">
    <location>
        <position position="19"/>
    </location>
</feature>
<evidence type="ECO:0000256" key="12">
    <source>
        <dbReference type="PROSITE-ProRule" id="PRU00331"/>
    </source>
</evidence>
<feature type="compositionally biased region" description="Low complexity" evidence="13">
    <location>
        <begin position="202"/>
        <end position="214"/>
    </location>
</feature>
<proteinExistence type="predicted"/>
<evidence type="ECO:0000256" key="1">
    <source>
        <dbReference type="ARBA" id="ARBA00000707"/>
    </source>
</evidence>
<keyword evidence="16" id="KW-1185">Reference proteome</keyword>
<feature type="region of interest" description="Disordered" evidence="13">
    <location>
        <begin position="202"/>
        <end position="244"/>
    </location>
</feature>
<dbReference type="PANTHER" id="PTHR14159:SF0">
    <property type="entry name" value="ATAXIN-3-RELATED"/>
    <property type="match status" value="1"/>
</dbReference>
<evidence type="ECO:0000256" key="8">
    <source>
        <dbReference type="ARBA" id="ARBA00023015"/>
    </source>
</evidence>
<feature type="active site" evidence="12">
    <location>
        <position position="118"/>
    </location>
</feature>
<dbReference type="OrthoDB" id="10063692at2759"/>
<feature type="domain" description="Josephin" evidence="14">
    <location>
        <begin position="4"/>
        <end position="183"/>
    </location>
</feature>
<keyword evidence="5" id="KW-0833">Ubl conjugation pathway</keyword>
<evidence type="ECO:0000256" key="9">
    <source>
        <dbReference type="ARBA" id="ARBA00023163"/>
    </source>
</evidence>
<dbReference type="GO" id="GO:0005634">
    <property type="term" value="C:nucleus"/>
    <property type="evidence" value="ECO:0007669"/>
    <property type="project" value="UniProtKB-SubCell"/>
</dbReference>
<dbReference type="GO" id="GO:0016579">
    <property type="term" value="P:protein deubiquitination"/>
    <property type="evidence" value="ECO:0007669"/>
    <property type="project" value="InterPro"/>
</dbReference>
<feature type="active site" evidence="11 12">
    <location>
        <position position="136"/>
    </location>
</feature>
<evidence type="ECO:0000256" key="7">
    <source>
        <dbReference type="ARBA" id="ARBA00022807"/>
    </source>
</evidence>
<evidence type="ECO:0000313" key="16">
    <source>
        <dbReference type="Proteomes" id="UP000765509"/>
    </source>
</evidence>
<evidence type="ECO:0000313" key="15">
    <source>
        <dbReference type="EMBL" id="MBW0542355.1"/>
    </source>
</evidence>
<keyword evidence="6 12" id="KW-0378">Hydrolase</keyword>
<keyword evidence="8" id="KW-0805">Transcription regulation</keyword>
<dbReference type="SMART" id="SM01246">
    <property type="entry name" value="Josephin"/>
    <property type="match status" value="1"/>
</dbReference>
<evidence type="ECO:0000256" key="5">
    <source>
        <dbReference type="ARBA" id="ARBA00022786"/>
    </source>
</evidence>
<evidence type="ECO:0000256" key="10">
    <source>
        <dbReference type="ARBA" id="ARBA00023242"/>
    </source>
</evidence>
<evidence type="ECO:0000256" key="11">
    <source>
        <dbReference type="PIRSR" id="PIRSR633865-1"/>
    </source>
</evidence>
<feature type="active site" description="Nucleophile" evidence="11">
    <location>
        <position position="19"/>
    </location>
</feature>
<feature type="active site" description="Proton acceptor" evidence="11">
    <location>
        <position position="118"/>
    </location>
</feature>
<keyword evidence="7" id="KW-0788">Thiol protease</keyword>
<feature type="region of interest" description="Disordered" evidence="13">
    <location>
        <begin position="328"/>
        <end position="371"/>
    </location>
</feature>
<dbReference type="PROSITE" id="PS50957">
    <property type="entry name" value="JOSEPHIN"/>
    <property type="match status" value="1"/>
</dbReference>
<dbReference type="PRINTS" id="PR01233">
    <property type="entry name" value="JOSEPHIN"/>
</dbReference>
<dbReference type="AlphaFoldDB" id="A0A9Q3FKA5"/>
<evidence type="ECO:0000256" key="4">
    <source>
        <dbReference type="ARBA" id="ARBA00022670"/>
    </source>
</evidence>
<keyword evidence="4" id="KW-0645">Protease</keyword>
<dbReference type="GO" id="GO:0006508">
    <property type="term" value="P:proteolysis"/>
    <property type="evidence" value="ECO:0007669"/>
    <property type="project" value="UniProtKB-KW"/>
</dbReference>
<sequence length="371" mass="41852">MDLIPYIYCEKQEPGSMLCAQHALNNLMQIPLWTTENLAEIARKLDLIEDSHLDQANLSSRTPTYSNYDDSGFFSVQVIDDALHQLGLRLIRWRSEEMLPFHDYPENQEAFILNHQLHWFTLRRFGNNADRWYNLNSMTDETPKWIGPNFLSMAISQAETDGYSIFTVRPVLPSSNPSSPQPGSLMVCEADEQAQIFDQLSYSPMSSSSSGSSSTNRRPREDNEDEPPRTRIKTNSQDKVTDLPYEDQIRLAIEASLNTNISGNSKGKGKLHSTADDEIEIIDEINKPNPPNNGAQSTSTKKNDNNRDSIEEDRELAAAIAASLAESTIDSTASNPELFANSDSFLQTTEIDEPSPEELRRKRLARFSQDN</sequence>
<evidence type="ECO:0000256" key="2">
    <source>
        <dbReference type="ARBA" id="ARBA00004123"/>
    </source>
</evidence>
<comment type="subcellular location">
    <subcellularLocation>
        <location evidence="2">Nucleus</location>
    </subcellularLocation>
</comment>
<evidence type="ECO:0000256" key="6">
    <source>
        <dbReference type="ARBA" id="ARBA00022801"/>
    </source>
</evidence>
<dbReference type="EMBL" id="AVOT02047077">
    <property type="protein sequence ID" value="MBW0542355.1"/>
    <property type="molecule type" value="Genomic_DNA"/>
</dbReference>
<dbReference type="Gene3D" id="3.90.70.40">
    <property type="match status" value="1"/>
</dbReference>
<comment type="caution">
    <text evidence="15">The sequence shown here is derived from an EMBL/GenBank/DDBJ whole genome shotgun (WGS) entry which is preliminary data.</text>
</comment>
<dbReference type="InterPro" id="IPR033865">
    <property type="entry name" value="Ataxin-3"/>
</dbReference>
<comment type="catalytic activity">
    <reaction evidence="1">
        <text>Thiol-dependent hydrolysis of ester, thioester, amide, peptide and isopeptide bonds formed by the C-terminal Gly of ubiquitin (a 76-residue protein attached to proteins as an intracellular targeting signal).</text>
        <dbReference type="EC" id="3.4.19.12"/>
    </reaction>
</comment>
<name>A0A9Q3FKA5_9BASI</name>
<dbReference type="GO" id="GO:0004843">
    <property type="term" value="F:cysteine-type deubiquitinase activity"/>
    <property type="evidence" value="ECO:0007669"/>
    <property type="project" value="UniProtKB-EC"/>
</dbReference>
<dbReference type="EC" id="3.4.19.12" evidence="3"/>
<organism evidence="15 16">
    <name type="scientific">Austropuccinia psidii MF-1</name>
    <dbReference type="NCBI Taxonomy" id="1389203"/>
    <lineage>
        <taxon>Eukaryota</taxon>
        <taxon>Fungi</taxon>
        <taxon>Dikarya</taxon>
        <taxon>Basidiomycota</taxon>
        <taxon>Pucciniomycotina</taxon>
        <taxon>Pucciniomycetes</taxon>
        <taxon>Pucciniales</taxon>
        <taxon>Sphaerophragmiaceae</taxon>
        <taxon>Austropuccinia</taxon>
    </lineage>
</organism>
<feature type="compositionally biased region" description="Basic and acidic residues" evidence="13">
    <location>
        <begin position="218"/>
        <end position="229"/>
    </location>
</feature>